<accession>A0A088CJ32</accession>
<sequence>MSFSQYIYGPVTTEKAINEVEQFGRYSLLVSKKATKPIIKELVESIWNVKVTHISMSVIPEKRGTRGMRDTKRSRAKRAIITLGAGETINLFNSLLQS</sequence>
<geneLocation type="chloroplast" evidence="5"/>
<keyword evidence="5" id="KW-0934">Plastid</keyword>
<protein>
    <recommendedName>
        <fullName evidence="4">Large ribosomal subunit protein uL23c</fullName>
    </recommendedName>
</protein>
<dbReference type="AlphaFoldDB" id="A0A088CJ32"/>
<dbReference type="GO" id="GO:0005840">
    <property type="term" value="C:ribosome"/>
    <property type="evidence" value="ECO:0007669"/>
    <property type="project" value="UniProtKB-KW"/>
</dbReference>
<comment type="function">
    <text evidence="4">Binds to 23S rRNA.</text>
</comment>
<dbReference type="HAMAP" id="MF_01369_B">
    <property type="entry name" value="Ribosomal_uL23_B"/>
    <property type="match status" value="1"/>
</dbReference>
<dbReference type="RefSeq" id="YP_009057492.1">
    <property type="nucleotide sequence ID" value="NC_024817.1"/>
</dbReference>
<keyword evidence="4" id="KW-0699">rRNA-binding</keyword>
<dbReference type="GO" id="GO:0006412">
    <property type="term" value="P:translation"/>
    <property type="evidence" value="ECO:0007669"/>
    <property type="project" value="UniProtKB-UniRule"/>
</dbReference>
<name>A0A088CJ32_9VIRI</name>
<comment type="subunit">
    <text evidence="4">Part of the 50S ribosomal subunit.</text>
</comment>
<dbReference type="GO" id="GO:0009507">
    <property type="term" value="C:chloroplast"/>
    <property type="evidence" value="ECO:0007669"/>
    <property type="project" value="UniProtKB-SubCell"/>
</dbReference>
<evidence type="ECO:0000256" key="1">
    <source>
        <dbReference type="ARBA" id="ARBA00006700"/>
    </source>
</evidence>
<evidence type="ECO:0000256" key="2">
    <source>
        <dbReference type="ARBA" id="ARBA00022980"/>
    </source>
</evidence>
<keyword evidence="4" id="KW-0694">RNA-binding</keyword>
<comment type="similarity">
    <text evidence="1 4">Belongs to the universal ribosomal protein uL23 family.</text>
</comment>
<gene>
    <name evidence="4 5" type="primary">rpl23</name>
</gene>
<keyword evidence="2 4" id="KW-0689">Ribosomal protein</keyword>
<organism evidence="5">
    <name type="scientific">Prasinoderma coloniale</name>
    <dbReference type="NCBI Taxonomy" id="156133"/>
    <lineage>
        <taxon>Eukaryota</taxon>
        <taxon>Viridiplantae</taxon>
        <taxon>Prasinodermophyta</taxon>
        <taxon>Prasinodermophyceae</taxon>
        <taxon>Prasinodermales</taxon>
        <taxon>Prasinodermaceae</taxon>
        <taxon>Prasinoderma</taxon>
    </lineage>
</organism>
<evidence type="ECO:0000313" key="5">
    <source>
        <dbReference type="EMBL" id="AID67551.1"/>
    </source>
</evidence>
<evidence type="ECO:0000256" key="3">
    <source>
        <dbReference type="ARBA" id="ARBA00023274"/>
    </source>
</evidence>
<evidence type="ECO:0000256" key="4">
    <source>
        <dbReference type="HAMAP-Rule" id="MF_01369"/>
    </source>
</evidence>
<keyword evidence="5" id="KW-0150">Chloroplast</keyword>
<reference evidence="5" key="1">
    <citation type="journal article" date="2014" name="BMC Genomics">
        <title>Six newly sequenced chloroplast genomes from prasinophyte green algae provide insights into the relationships among prasinophyte lineages and the diversity of streamlined genome architecture in picoplanktonic species.</title>
        <authorList>
            <person name="Lemieux C."/>
            <person name="Otis C."/>
            <person name="Turmel M."/>
        </authorList>
    </citation>
    <scope>NUCLEOTIDE SEQUENCE</scope>
</reference>
<proteinExistence type="inferred from homology"/>
<dbReference type="Pfam" id="PF00276">
    <property type="entry name" value="Ribosomal_L23"/>
    <property type="match status" value="1"/>
</dbReference>
<dbReference type="GO" id="GO:0019843">
    <property type="term" value="F:rRNA binding"/>
    <property type="evidence" value="ECO:0007669"/>
    <property type="project" value="UniProtKB-UniRule"/>
</dbReference>
<keyword evidence="3 4" id="KW-0687">Ribonucleoprotein</keyword>
<dbReference type="InterPro" id="IPR012678">
    <property type="entry name" value="Ribosomal_uL23/eL15/eS24_sf"/>
</dbReference>
<dbReference type="GeneID" id="20358000"/>
<dbReference type="EMBL" id="KJ746598">
    <property type="protein sequence ID" value="AID67551.1"/>
    <property type="molecule type" value="Genomic_DNA"/>
</dbReference>
<dbReference type="SUPFAM" id="SSF54189">
    <property type="entry name" value="Ribosomal proteins S24e, L23 and L15e"/>
    <property type="match status" value="1"/>
</dbReference>
<dbReference type="GO" id="GO:1990904">
    <property type="term" value="C:ribonucleoprotein complex"/>
    <property type="evidence" value="ECO:0007669"/>
    <property type="project" value="UniProtKB-KW"/>
</dbReference>
<dbReference type="InterPro" id="IPR012677">
    <property type="entry name" value="Nucleotide-bd_a/b_plait_sf"/>
</dbReference>
<dbReference type="InterPro" id="IPR013025">
    <property type="entry name" value="Ribosomal_uL23-like"/>
</dbReference>
<dbReference type="Gene3D" id="3.30.70.330">
    <property type="match status" value="1"/>
</dbReference>
<comment type="subcellular location">
    <subcellularLocation>
        <location evidence="4">Plastid</location>
        <location evidence="4">Chloroplast</location>
    </subcellularLocation>
</comment>
<dbReference type="GO" id="GO:0003735">
    <property type="term" value="F:structural constituent of ribosome"/>
    <property type="evidence" value="ECO:0007669"/>
    <property type="project" value="InterPro"/>
</dbReference>